<keyword evidence="1" id="KW-0812">Transmembrane</keyword>
<proteinExistence type="predicted"/>
<sequence>MTIALLVNFCDWGIGAAVGIFGEGMVNLLLEIICGSFMKNKLRFFNSKTVVNVTTLEKKAFITR</sequence>
<gene>
    <name evidence="2" type="ORF">GXM_02094</name>
</gene>
<feature type="transmembrane region" description="Helical" evidence="1">
    <location>
        <begin position="12"/>
        <end position="38"/>
    </location>
</feature>
<keyword evidence="1" id="KW-1133">Transmembrane helix</keyword>
<evidence type="ECO:0000313" key="2">
    <source>
        <dbReference type="EMBL" id="QFS44619.1"/>
    </source>
</evidence>
<evidence type="ECO:0000256" key="1">
    <source>
        <dbReference type="SAM" id="Phobius"/>
    </source>
</evidence>
<organism evidence="2 3">
    <name type="scientific">Nostoc sphaeroides CCNUC1</name>
    <dbReference type="NCBI Taxonomy" id="2653204"/>
    <lineage>
        <taxon>Bacteria</taxon>
        <taxon>Bacillati</taxon>
        <taxon>Cyanobacteriota</taxon>
        <taxon>Cyanophyceae</taxon>
        <taxon>Nostocales</taxon>
        <taxon>Nostocaceae</taxon>
        <taxon>Nostoc</taxon>
    </lineage>
</organism>
<dbReference type="Proteomes" id="UP000326678">
    <property type="component" value="Chromosome Gxm1"/>
</dbReference>
<reference evidence="2 3" key="1">
    <citation type="submission" date="2019-10" db="EMBL/GenBank/DDBJ databases">
        <title>Genomic and transcriptomic insights into the perfect genentic adaptation of a filamentous nitrogen-fixing cyanobacterium to rice fields.</title>
        <authorList>
            <person name="Chen Z."/>
        </authorList>
    </citation>
    <scope>NUCLEOTIDE SEQUENCE [LARGE SCALE GENOMIC DNA]</scope>
    <source>
        <strain evidence="2">CCNUC1</strain>
    </source>
</reference>
<protein>
    <submittedName>
        <fullName evidence="2">Uncharacterized protein</fullName>
    </submittedName>
</protein>
<name>A0A5P8VXJ1_9NOSO</name>
<accession>A0A5P8VXJ1</accession>
<evidence type="ECO:0000313" key="3">
    <source>
        <dbReference type="Proteomes" id="UP000326678"/>
    </source>
</evidence>
<keyword evidence="3" id="KW-1185">Reference proteome</keyword>
<dbReference type="KEGG" id="nsh:GXM_02094"/>
<dbReference type="AlphaFoldDB" id="A0A5P8VXJ1"/>
<keyword evidence="1" id="KW-0472">Membrane</keyword>
<dbReference type="EMBL" id="CP045226">
    <property type="protein sequence ID" value="QFS44619.1"/>
    <property type="molecule type" value="Genomic_DNA"/>
</dbReference>